<organism evidence="7 8">
    <name type="scientific">Ditylenchus destructor</name>
    <dbReference type="NCBI Taxonomy" id="166010"/>
    <lineage>
        <taxon>Eukaryota</taxon>
        <taxon>Metazoa</taxon>
        <taxon>Ecdysozoa</taxon>
        <taxon>Nematoda</taxon>
        <taxon>Chromadorea</taxon>
        <taxon>Rhabditida</taxon>
        <taxon>Tylenchina</taxon>
        <taxon>Tylenchomorpha</taxon>
        <taxon>Sphaerularioidea</taxon>
        <taxon>Anguinidae</taxon>
        <taxon>Anguininae</taxon>
        <taxon>Ditylenchus</taxon>
    </lineage>
</organism>
<evidence type="ECO:0000259" key="6">
    <source>
        <dbReference type="PROSITE" id="PS50262"/>
    </source>
</evidence>
<dbReference type="PROSITE" id="PS50262">
    <property type="entry name" value="G_PROTEIN_RECEP_F1_2"/>
    <property type="match status" value="1"/>
</dbReference>
<keyword evidence="8" id="KW-1185">Reference proteome</keyword>
<feature type="transmembrane region" description="Helical" evidence="5">
    <location>
        <begin position="6"/>
        <end position="27"/>
    </location>
</feature>
<evidence type="ECO:0000256" key="2">
    <source>
        <dbReference type="ARBA" id="ARBA00022692"/>
    </source>
</evidence>
<dbReference type="Proteomes" id="UP001201812">
    <property type="component" value="Unassembled WGS sequence"/>
</dbReference>
<keyword evidence="2 5" id="KW-0812">Transmembrane</keyword>
<dbReference type="InterPro" id="IPR047130">
    <property type="entry name" value="7TM_GPCR_Srsx_nematod"/>
</dbReference>
<comment type="caution">
    <text evidence="7">The sequence shown here is derived from an EMBL/GenBank/DDBJ whole genome shotgun (WGS) entry which is preliminary data.</text>
</comment>
<feature type="transmembrane region" description="Helical" evidence="5">
    <location>
        <begin position="246"/>
        <end position="274"/>
    </location>
</feature>
<evidence type="ECO:0000256" key="4">
    <source>
        <dbReference type="ARBA" id="ARBA00023136"/>
    </source>
</evidence>
<dbReference type="Pfam" id="PF10320">
    <property type="entry name" value="7TM_GPCR_Srsx"/>
    <property type="match status" value="1"/>
</dbReference>
<feature type="domain" description="G-protein coupled receptors family 1 profile" evidence="6">
    <location>
        <begin position="19"/>
        <end position="272"/>
    </location>
</feature>
<dbReference type="InterPro" id="IPR019424">
    <property type="entry name" value="7TM_GPCR_Srsx"/>
</dbReference>
<evidence type="ECO:0000313" key="7">
    <source>
        <dbReference type="EMBL" id="KAI1703143.1"/>
    </source>
</evidence>
<evidence type="ECO:0000313" key="8">
    <source>
        <dbReference type="Proteomes" id="UP001201812"/>
    </source>
</evidence>
<reference evidence="7" key="1">
    <citation type="submission" date="2022-01" db="EMBL/GenBank/DDBJ databases">
        <title>Genome Sequence Resource for Two Populations of Ditylenchus destructor, the Migratory Endoparasitic Phytonematode.</title>
        <authorList>
            <person name="Zhang H."/>
            <person name="Lin R."/>
            <person name="Xie B."/>
        </authorList>
    </citation>
    <scope>NUCLEOTIDE SEQUENCE</scope>
    <source>
        <strain evidence="7">BazhouSP</strain>
    </source>
</reference>
<accession>A0AAD4MRL7</accession>
<gene>
    <name evidence="7" type="ORF">DdX_15080</name>
</gene>
<keyword evidence="4 5" id="KW-0472">Membrane</keyword>
<feature type="transmembrane region" description="Helical" evidence="5">
    <location>
        <begin position="213"/>
        <end position="234"/>
    </location>
</feature>
<protein>
    <submittedName>
        <fullName evidence="7">Serpentine type 7TM GPCR chemoreceptor srsx domain-containing protein</fullName>
    </submittedName>
</protein>
<dbReference type="SUPFAM" id="SSF81321">
    <property type="entry name" value="Family A G protein-coupled receptor-like"/>
    <property type="match status" value="1"/>
</dbReference>
<dbReference type="EMBL" id="JAKKPZ010000087">
    <property type="protein sequence ID" value="KAI1703143.1"/>
    <property type="molecule type" value="Genomic_DNA"/>
</dbReference>
<keyword evidence="3 5" id="KW-1133">Transmembrane helix</keyword>
<dbReference type="GO" id="GO:0016020">
    <property type="term" value="C:membrane"/>
    <property type="evidence" value="ECO:0007669"/>
    <property type="project" value="UniProtKB-SubCell"/>
</dbReference>
<evidence type="ECO:0000256" key="5">
    <source>
        <dbReference type="SAM" id="Phobius"/>
    </source>
</evidence>
<feature type="transmembrane region" description="Helical" evidence="5">
    <location>
        <begin position="39"/>
        <end position="59"/>
    </location>
</feature>
<feature type="transmembrane region" description="Helical" evidence="5">
    <location>
        <begin position="170"/>
        <end position="192"/>
    </location>
</feature>
<dbReference type="Gene3D" id="1.20.1070.10">
    <property type="entry name" value="Rhodopsin 7-helix transmembrane proteins"/>
    <property type="match status" value="1"/>
</dbReference>
<evidence type="ECO:0000256" key="3">
    <source>
        <dbReference type="ARBA" id="ARBA00022989"/>
    </source>
</evidence>
<evidence type="ECO:0000256" key="1">
    <source>
        <dbReference type="ARBA" id="ARBA00004370"/>
    </source>
</evidence>
<proteinExistence type="predicted"/>
<dbReference type="AlphaFoldDB" id="A0AAD4MRL7"/>
<dbReference type="GO" id="GO:0004930">
    <property type="term" value="F:G protein-coupled receptor activity"/>
    <property type="evidence" value="ECO:0007669"/>
    <property type="project" value="InterPro"/>
</dbReference>
<dbReference type="PANTHER" id="PTHR23360:SF5">
    <property type="entry name" value="G-PROTEIN COUPLED RECEPTORS FAMILY 1 PROFILE DOMAIN-CONTAINING PROTEIN"/>
    <property type="match status" value="1"/>
</dbReference>
<comment type="subcellular location">
    <subcellularLocation>
        <location evidence="1">Membrane</location>
    </subcellularLocation>
</comment>
<feature type="transmembrane region" description="Helical" evidence="5">
    <location>
        <begin position="120"/>
        <end position="140"/>
    </location>
</feature>
<dbReference type="PANTHER" id="PTHR23360">
    <property type="entry name" value="G-PROTEIN COUPLED RECEPTORS FAMILY 1 PROFILE DOMAIN-CONTAINING PROTEIN-RELATED"/>
    <property type="match status" value="1"/>
</dbReference>
<dbReference type="SMART" id="SM01381">
    <property type="entry name" value="7TM_GPCR_Srsx"/>
    <property type="match status" value="1"/>
</dbReference>
<dbReference type="InterPro" id="IPR000276">
    <property type="entry name" value="GPCR_Rhodpsn"/>
</dbReference>
<dbReference type="InterPro" id="IPR017452">
    <property type="entry name" value="GPCR_Rhodpsn_7TM"/>
</dbReference>
<sequence>MVVSLFGVRAFIGIVGMMLNTGLVYVIYKNRSLHTSCSFLMALNAVCNMLYELSFVINAVVSAGLTPQGFQVIPLRSCLYLQIVPTFSTNSSVMLLFFIGTDRLLHAIFPVPFHGHRRLMAYYLIFVCGFCGTYAAYIVYGCVRASSNVLESYVTCGINDLYIRDIGDTIIIYNMVLSLASVLCYICVWIVLKKRKRQGSGTIFVGDNAAQRVFKSLSVAMFLAFFGWFLYSAYSIALKYFLQLTFVQTWCIGAALSQLMALESASYAPVLYIFSKEYRRAFRRHILTLCRKFGLMTTVSGSSVMNLQSIVPPHSPISPQPNNHFFIQ</sequence>
<name>A0AAD4MRL7_9BILA</name>
<feature type="transmembrane region" description="Helical" evidence="5">
    <location>
        <begin position="79"/>
        <end position="99"/>
    </location>
</feature>